<gene>
    <name evidence="6" type="ordered locus">Sde_3427</name>
</gene>
<evidence type="ECO:0000256" key="4">
    <source>
        <dbReference type="SAM" id="Phobius"/>
    </source>
</evidence>
<dbReference type="GO" id="GO:0052621">
    <property type="term" value="F:diguanylate cyclase activity"/>
    <property type="evidence" value="ECO:0007669"/>
    <property type="project" value="UniProtKB-EC"/>
</dbReference>
<keyword evidence="4" id="KW-1133">Transmembrane helix</keyword>
<dbReference type="NCBIfam" id="TIGR00254">
    <property type="entry name" value="GGDEF"/>
    <property type="match status" value="1"/>
</dbReference>
<feature type="transmembrane region" description="Helical" evidence="4">
    <location>
        <begin position="67"/>
        <end position="88"/>
    </location>
</feature>
<dbReference type="Proteomes" id="UP000001947">
    <property type="component" value="Chromosome"/>
</dbReference>
<evidence type="ECO:0000256" key="1">
    <source>
        <dbReference type="ARBA" id="ARBA00001946"/>
    </source>
</evidence>
<proteinExistence type="predicted"/>
<dbReference type="Gene3D" id="3.30.70.270">
    <property type="match status" value="1"/>
</dbReference>
<feature type="transmembrane region" description="Helical" evidence="4">
    <location>
        <begin position="36"/>
        <end position="55"/>
    </location>
</feature>
<dbReference type="SUPFAM" id="SSF55073">
    <property type="entry name" value="Nucleotide cyclase"/>
    <property type="match status" value="1"/>
</dbReference>
<dbReference type="PROSITE" id="PS50887">
    <property type="entry name" value="GGDEF"/>
    <property type="match status" value="1"/>
</dbReference>
<dbReference type="AlphaFoldDB" id="Q21F47"/>
<dbReference type="SMART" id="SM00267">
    <property type="entry name" value="GGDEF"/>
    <property type="match status" value="1"/>
</dbReference>
<dbReference type="OrthoDB" id="9812260at2"/>
<feature type="transmembrane region" description="Helical" evidence="4">
    <location>
        <begin position="145"/>
        <end position="165"/>
    </location>
</feature>
<dbReference type="HOGENOM" id="CLU_000445_11_1_6"/>
<reference evidence="6 7" key="1">
    <citation type="journal article" date="2008" name="PLoS Genet.">
        <title>Complete genome sequence of the complex carbohydrate-degrading marine bacterium, Saccharophagus degradans strain 2-40 T.</title>
        <authorList>
            <person name="Weiner R.M."/>
            <person name="Taylor L.E.II."/>
            <person name="Henrissat B."/>
            <person name="Hauser L."/>
            <person name="Land M."/>
            <person name="Coutinho P.M."/>
            <person name="Rancurel C."/>
            <person name="Saunders E.H."/>
            <person name="Longmire A.G."/>
            <person name="Zhang H."/>
            <person name="Bayer E.A."/>
            <person name="Gilbert H.J."/>
            <person name="Larimer F."/>
            <person name="Zhulin I.B."/>
            <person name="Ekborg N.A."/>
            <person name="Lamed R."/>
            <person name="Richardson P.M."/>
            <person name="Borovok I."/>
            <person name="Hutcheson S."/>
        </authorList>
    </citation>
    <scope>NUCLEOTIDE SEQUENCE [LARGE SCALE GENOMIC DNA]</scope>
    <source>
        <strain evidence="7">2-40 / ATCC 43961 / DSM 17024</strain>
    </source>
</reference>
<keyword evidence="4" id="KW-0472">Membrane</keyword>
<sequence>MQQLFRYISLLEPTRGISKHDFNRRYAHWDMSSRQIQISAISFLTAVLYVAFAFLEKPWASEQVEVLMFKLHIFVNVPLLLGLSFLAYKQRFYRYVMPSFAALPIVSMSCHAVIASKLVNYTPFAPEAYLGVVWIFVVSGMTFRYALISAITALCILAGSAFYFIEQQSSYVMHVFWLACSFSFGFLGALMLDRSRKQFFVSQQELQHLAVTDPLTGLYNRNQLNIVLNKEMAREQRYNRSFGLLVIDVDFFKSINDSFGHEAGDNVLKQISQDLLQSVRKIDTVIRWGGEEFIVVASEVDKQSIVALSENLCKKIEGSEFNGVGRVTVSIGATLYKLDDTPSDLLSRADKALYKAKETGRNIAIYTS</sequence>
<dbReference type="FunFam" id="3.30.70.270:FF:000001">
    <property type="entry name" value="Diguanylate cyclase domain protein"/>
    <property type="match status" value="1"/>
</dbReference>
<dbReference type="PANTHER" id="PTHR45138:SF9">
    <property type="entry name" value="DIGUANYLATE CYCLASE DGCM-RELATED"/>
    <property type="match status" value="1"/>
</dbReference>
<name>Q21F47_SACD2</name>
<dbReference type="CDD" id="cd01949">
    <property type="entry name" value="GGDEF"/>
    <property type="match status" value="1"/>
</dbReference>
<dbReference type="InterPro" id="IPR029787">
    <property type="entry name" value="Nucleotide_cyclase"/>
</dbReference>
<evidence type="ECO:0000313" key="6">
    <source>
        <dbReference type="EMBL" id="ABD82682.1"/>
    </source>
</evidence>
<dbReference type="KEGG" id="sde:Sde_3427"/>
<organism evidence="6 7">
    <name type="scientific">Saccharophagus degradans (strain 2-40 / ATCC 43961 / DSM 17024)</name>
    <dbReference type="NCBI Taxonomy" id="203122"/>
    <lineage>
        <taxon>Bacteria</taxon>
        <taxon>Pseudomonadati</taxon>
        <taxon>Pseudomonadota</taxon>
        <taxon>Gammaproteobacteria</taxon>
        <taxon>Cellvibrionales</taxon>
        <taxon>Cellvibrionaceae</taxon>
        <taxon>Saccharophagus</taxon>
    </lineage>
</organism>
<dbReference type="EC" id="2.7.7.65" evidence="2"/>
<dbReference type="InterPro" id="IPR043128">
    <property type="entry name" value="Rev_trsase/Diguanyl_cyclase"/>
</dbReference>
<dbReference type="Pfam" id="PF00990">
    <property type="entry name" value="GGDEF"/>
    <property type="match status" value="1"/>
</dbReference>
<feature type="transmembrane region" description="Helical" evidence="4">
    <location>
        <begin position="95"/>
        <end position="115"/>
    </location>
</feature>
<feature type="transmembrane region" description="Helical" evidence="4">
    <location>
        <begin position="171"/>
        <end position="192"/>
    </location>
</feature>
<protein>
    <recommendedName>
        <fullName evidence="2">diguanylate cyclase</fullName>
        <ecNumber evidence="2">2.7.7.65</ecNumber>
    </recommendedName>
</protein>
<dbReference type="InterPro" id="IPR000160">
    <property type="entry name" value="GGDEF_dom"/>
</dbReference>
<feature type="domain" description="GGDEF" evidence="5">
    <location>
        <begin position="240"/>
        <end position="368"/>
    </location>
</feature>
<dbReference type="PANTHER" id="PTHR45138">
    <property type="entry name" value="REGULATORY COMPONENTS OF SENSORY TRANSDUCTION SYSTEM"/>
    <property type="match status" value="1"/>
</dbReference>
<evidence type="ECO:0000259" key="5">
    <source>
        <dbReference type="PROSITE" id="PS50887"/>
    </source>
</evidence>
<evidence type="ECO:0000256" key="3">
    <source>
        <dbReference type="ARBA" id="ARBA00034247"/>
    </source>
</evidence>
<dbReference type="InterPro" id="IPR050469">
    <property type="entry name" value="Diguanylate_Cyclase"/>
</dbReference>
<dbReference type="eggNOG" id="COG3706">
    <property type="taxonomic scope" value="Bacteria"/>
</dbReference>
<keyword evidence="4" id="KW-0812">Transmembrane</keyword>
<accession>Q21F47</accession>
<dbReference type="STRING" id="203122.Sde_3427"/>
<comment type="cofactor">
    <cofactor evidence="1">
        <name>Mg(2+)</name>
        <dbReference type="ChEBI" id="CHEBI:18420"/>
    </cofactor>
</comment>
<feature type="transmembrane region" description="Helical" evidence="4">
    <location>
        <begin position="121"/>
        <end position="138"/>
    </location>
</feature>
<comment type="catalytic activity">
    <reaction evidence="3">
        <text>2 GTP = 3',3'-c-di-GMP + 2 diphosphate</text>
        <dbReference type="Rhea" id="RHEA:24898"/>
        <dbReference type="ChEBI" id="CHEBI:33019"/>
        <dbReference type="ChEBI" id="CHEBI:37565"/>
        <dbReference type="ChEBI" id="CHEBI:58805"/>
        <dbReference type="EC" id="2.7.7.65"/>
    </reaction>
</comment>
<dbReference type="EMBL" id="CP000282">
    <property type="protein sequence ID" value="ABD82682.1"/>
    <property type="molecule type" value="Genomic_DNA"/>
</dbReference>
<keyword evidence="7" id="KW-1185">Reference proteome</keyword>
<evidence type="ECO:0000313" key="7">
    <source>
        <dbReference type="Proteomes" id="UP000001947"/>
    </source>
</evidence>
<evidence type="ECO:0000256" key="2">
    <source>
        <dbReference type="ARBA" id="ARBA00012528"/>
    </source>
</evidence>